<feature type="compositionally biased region" description="Polar residues" evidence="1">
    <location>
        <begin position="548"/>
        <end position="560"/>
    </location>
</feature>
<protein>
    <submittedName>
        <fullName evidence="2">Uncharacterized protein</fullName>
    </submittedName>
</protein>
<reference evidence="2 3" key="1">
    <citation type="submission" date="2021-06" db="EMBL/GenBank/DDBJ databases">
        <title>Genome sequence of Babesia caballi.</title>
        <authorList>
            <person name="Yamagishi J."/>
            <person name="Kidaka T."/>
            <person name="Ochi A."/>
        </authorList>
    </citation>
    <scope>NUCLEOTIDE SEQUENCE [LARGE SCALE GENOMIC DNA]</scope>
    <source>
        <strain evidence="2">USDA-D6B2</strain>
    </source>
</reference>
<organism evidence="2 3">
    <name type="scientific">Babesia caballi</name>
    <dbReference type="NCBI Taxonomy" id="5871"/>
    <lineage>
        <taxon>Eukaryota</taxon>
        <taxon>Sar</taxon>
        <taxon>Alveolata</taxon>
        <taxon>Apicomplexa</taxon>
        <taxon>Aconoidasida</taxon>
        <taxon>Piroplasmida</taxon>
        <taxon>Babesiidae</taxon>
        <taxon>Babesia</taxon>
    </lineage>
</organism>
<keyword evidence="3" id="KW-1185">Reference proteome</keyword>
<dbReference type="GeneID" id="94195360"/>
<dbReference type="RefSeq" id="XP_067715948.1">
    <property type="nucleotide sequence ID" value="XM_067859847.1"/>
</dbReference>
<dbReference type="Proteomes" id="UP001497744">
    <property type="component" value="Unassembled WGS sequence"/>
</dbReference>
<feature type="compositionally biased region" description="Polar residues" evidence="1">
    <location>
        <begin position="338"/>
        <end position="350"/>
    </location>
</feature>
<evidence type="ECO:0000313" key="2">
    <source>
        <dbReference type="EMBL" id="GIX63879.1"/>
    </source>
</evidence>
<gene>
    <name evidence="2" type="ORF">BcabD6B2_33140</name>
</gene>
<feature type="region of interest" description="Disordered" evidence="1">
    <location>
        <begin position="330"/>
        <end position="355"/>
    </location>
</feature>
<comment type="caution">
    <text evidence="2">The sequence shown here is derived from an EMBL/GenBank/DDBJ whole genome shotgun (WGS) entry which is preliminary data.</text>
</comment>
<accession>A0AAV4LV04</accession>
<feature type="region of interest" description="Disordered" evidence="1">
    <location>
        <begin position="548"/>
        <end position="573"/>
    </location>
</feature>
<evidence type="ECO:0000256" key="1">
    <source>
        <dbReference type="SAM" id="MobiDB-lite"/>
    </source>
</evidence>
<name>A0AAV4LV04_BABCB</name>
<dbReference type="AlphaFoldDB" id="A0AAV4LV04"/>
<evidence type="ECO:0000313" key="3">
    <source>
        <dbReference type="Proteomes" id="UP001497744"/>
    </source>
</evidence>
<dbReference type="EMBL" id="BPLF01000002">
    <property type="protein sequence ID" value="GIX63879.1"/>
    <property type="molecule type" value="Genomic_DNA"/>
</dbReference>
<proteinExistence type="predicted"/>
<sequence length="573" mass="61616">MPEPGGMMRVFSKVCAPHLRKRKRSELRLISVSWFRFSASESRLKSTWTEWSMTRSTGTRGLMDLGSLPAEATYSRMAARSTMVGTPLRTCGTTLGDLREILEQHARRHEGDFSLLGRRFAPAEDALDVAARGGVVVAVPHCGLQQHADGVGQLQQARVVELAERKVLLRGFSQPLAQRFEGREKPKHSERSLALTAEYILWFAARVARDRRRLCLARPHLRQRGGERDEGLGLAVNAAKRWSRLVLELLLLATTQQAGPAGSDETDLLPRRSATRNSARLANVLVVTTTVRVVHGVHGNTTHARPAVALGLVLEVGSTGLEERLVNTTAAGDEADNGTRSGLHTLTSAGRKTDPRHLAVVRVPDDGGVGAGSFGQTATVAALLLETRNDGTLRHLADGQAVANRKAGFAAKVDVLAGVHALDGDHALVVGAELVGIAEVDVDERSPTTRVVDNLLHDTTDVAVVLRIVEPAKLGGALAEVDVGLEHRATTLTLTCRGVSNIFSKMHNRYKNAVNTAIITVVDKTDGEGAQRDGAEIPNDRAARQLSEQTQKLTPNNATHFESGETRGSGSSG</sequence>